<dbReference type="Gene3D" id="4.10.1250.10">
    <property type="entry name" value="Aminomethyltransferase fragment"/>
    <property type="match status" value="1"/>
</dbReference>
<dbReference type="InterPro" id="IPR006223">
    <property type="entry name" value="GcvT"/>
</dbReference>
<accession>A0A9P7VBU4</accession>
<dbReference type="NCBIfam" id="TIGR00528">
    <property type="entry name" value="gcvT"/>
    <property type="match status" value="1"/>
</dbReference>
<dbReference type="GO" id="GO:0008483">
    <property type="term" value="F:transaminase activity"/>
    <property type="evidence" value="ECO:0007669"/>
    <property type="project" value="UniProtKB-KW"/>
</dbReference>
<evidence type="ECO:0000256" key="1">
    <source>
        <dbReference type="ARBA" id="ARBA00008609"/>
    </source>
</evidence>
<dbReference type="Gene3D" id="3.30.70.1400">
    <property type="entry name" value="Aminomethyltransferase beta-barrel domains"/>
    <property type="match status" value="1"/>
</dbReference>
<evidence type="ECO:0000259" key="9">
    <source>
        <dbReference type="Pfam" id="PF01571"/>
    </source>
</evidence>
<dbReference type="GO" id="GO:0005739">
    <property type="term" value="C:mitochondrion"/>
    <property type="evidence" value="ECO:0007669"/>
    <property type="project" value="UniProtKB-SubCell"/>
</dbReference>
<dbReference type="GO" id="GO:0005960">
    <property type="term" value="C:glycine cleavage complex"/>
    <property type="evidence" value="ECO:0007669"/>
    <property type="project" value="InterPro"/>
</dbReference>
<feature type="domain" description="GCVT N-terminal" evidence="9">
    <location>
        <begin position="21"/>
        <end position="284"/>
    </location>
</feature>
<dbReference type="SUPFAM" id="SSF101790">
    <property type="entry name" value="Aminomethyltransferase beta-barrel domain"/>
    <property type="match status" value="1"/>
</dbReference>
<dbReference type="InterPro" id="IPR029043">
    <property type="entry name" value="GcvT/YgfZ_C"/>
</dbReference>
<dbReference type="Pfam" id="PF08669">
    <property type="entry name" value="GCV_T_C"/>
    <property type="match status" value="1"/>
</dbReference>
<feature type="domain" description="Aminomethyltransferase C-terminal" evidence="10">
    <location>
        <begin position="314"/>
        <end position="388"/>
    </location>
</feature>
<dbReference type="Pfam" id="PF01571">
    <property type="entry name" value="GCV_T"/>
    <property type="match status" value="1"/>
</dbReference>
<dbReference type="Proteomes" id="UP000790833">
    <property type="component" value="Unassembled WGS sequence"/>
</dbReference>
<dbReference type="InterPro" id="IPR028896">
    <property type="entry name" value="GcvT/YgfZ/DmdA"/>
</dbReference>
<dbReference type="AlphaFoldDB" id="A0A9P7VBU4"/>
<proteinExistence type="inferred from homology"/>
<evidence type="ECO:0000256" key="8">
    <source>
        <dbReference type="RuleBase" id="RU003981"/>
    </source>
</evidence>
<dbReference type="InterPro" id="IPR027266">
    <property type="entry name" value="TrmE/GcvT-like"/>
</dbReference>
<dbReference type="EMBL" id="JAHMUF010000005">
    <property type="protein sequence ID" value="KAG7194928.1"/>
    <property type="molecule type" value="Genomic_DNA"/>
</dbReference>
<dbReference type="PANTHER" id="PTHR43757:SF2">
    <property type="entry name" value="AMINOMETHYLTRANSFERASE, MITOCHONDRIAL"/>
    <property type="match status" value="1"/>
</dbReference>
<evidence type="ECO:0000256" key="2">
    <source>
        <dbReference type="ARBA" id="ARBA00012616"/>
    </source>
</evidence>
<name>A0A9P7VBU4_9ASCO</name>
<evidence type="ECO:0000256" key="6">
    <source>
        <dbReference type="ARBA" id="ARBA00047665"/>
    </source>
</evidence>
<evidence type="ECO:0000256" key="5">
    <source>
        <dbReference type="ARBA" id="ARBA00031395"/>
    </source>
</evidence>
<dbReference type="Gene3D" id="2.40.30.110">
    <property type="entry name" value="Aminomethyltransferase beta-barrel domains"/>
    <property type="match status" value="1"/>
</dbReference>
<keyword evidence="3 8" id="KW-0032">Aminotransferase</keyword>
<dbReference type="NCBIfam" id="NF001567">
    <property type="entry name" value="PRK00389.1"/>
    <property type="match status" value="1"/>
</dbReference>
<dbReference type="GO" id="GO:0006546">
    <property type="term" value="P:glycine catabolic process"/>
    <property type="evidence" value="ECO:0007669"/>
    <property type="project" value="InterPro"/>
</dbReference>
<evidence type="ECO:0000256" key="3">
    <source>
        <dbReference type="ARBA" id="ARBA00022576"/>
    </source>
</evidence>
<dbReference type="FunFam" id="3.30.70.1400:FF:000001">
    <property type="entry name" value="Aminomethyltransferase"/>
    <property type="match status" value="1"/>
</dbReference>
<keyword evidence="8" id="KW-0496">Mitochondrion</keyword>
<dbReference type="PIRSF" id="PIRSF006487">
    <property type="entry name" value="GcvT"/>
    <property type="match status" value="1"/>
</dbReference>
<dbReference type="InterPro" id="IPR013977">
    <property type="entry name" value="GcvT_C"/>
</dbReference>
<organism evidence="11 12">
    <name type="scientific">Scheffersomyces spartinae</name>
    <dbReference type="NCBI Taxonomy" id="45513"/>
    <lineage>
        <taxon>Eukaryota</taxon>
        <taxon>Fungi</taxon>
        <taxon>Dikarya</taxon>
        <taxon>Ascomycota</taxon>
        <taxon>Saccharomycotina</taxon>
        <taxon>Pichiomycetes</taxon>
        <taxon>Debaryomycetaceae</taxon>
        <taxon>Scheffersomyces</taxon>
    </lineage>
</organism>
<evidence type="ECO:0000313" key="11">
    <source>
        <dbReference type="EMBL" id="KAG7194928.1"/>
    </source>
</evidence>
<comment type="catalytic activity">
    <reaction evidence="6 8">
        <text>N(6)-[(R)-S(8)-aminomethyldihydrolipoyl]-L-lysyl-[protein] + (6S)-5,6,7,8-tetrahydrofolate = N(6)-[(R)-dihydrolipoyl]-L-lysyl-[protein] + (6R)-5,10-methylene-5,6,7,8-tetrahydrofolate + NH4(+)</text>
        <dbReference type="Rhea" id="RHEA:16945"/>
        <dbReference type="Rhea" id="RHEA-COMP:10475"/>
        <dbReference type="Rhea" id="RHEA-COMP:10492"/>
        <dbReference type="ChEBI" id="CHEBI:15636"/>
        <dbReference type="ChEBI" id="CHEBI:28938"/>
        <dbReference type="ChEBI" id="CHEBI:57453"/>
        <dbReference type="ChEBI" id="CHEBI:83100"/>
        <dbReference type="ChEBI" id="CHEBI:83143"/>
        <dbReference type="EC" id="2.1.2.10"/>
    </reaction>
</comment>
<comment type="subcellular location">
    <subcellularLocation>
        <location evidence="8">Mitochondrion</location>
    </subcellularLocation>
</comment>
<keyword evidence="8" id="KW-0809">Transit peptide</keyword>
<evidence type="ECO:0000313" key="12">
    <source>
        <dbReference type="Proteomes" id="UP000790833"/>
    </source>
</evidence>
<keyword evidence="12" id="KW-1185">Reference proteome</keyword>
<dbReference type="EC" id="2.1.2.10" evidence="2 8"/>
<comment type="caution">
    <text evidence="11">The sequence shown here is derived from an EMBL/GenBank/DDBJ whole genome shotgun (WGS) entry which is preliminary data.</text>
</comment>
<evidence type="ECO:0000259" key="10">
    <source>
        <dbReference type="Pfam" id="PF08669"/>
    </source>
</evidence>
<keyword evidence="4 8" id="KW-0808">Transferase</keyword>
<comment type="function">
    <text evidence="8">The glycine cleavage system catalyzes the degradation of glycine.</text>
</comment>
<evidence type="ECO:0000256" key="4">
    <source>
        <dbReference type="ARBA" id="ARBA00022679"/>
    </source>
</evidence>
<dbReference type="GO" id="GO:0004047">
    <property type="term" value="F:aminomethyltransferase activity"/>
    <property type="evidence" value="ECO:0007669"/>
    <property type="project" value="UniProtKB-EC"/>
</dbReference>
<dbReference type="SUPFAM" id="SSF103025">
    <property type="entry name" value="Folate-binding domain"/>
    <property type="match status" value="1"/>
</dbReference>
<dbReference type="InterPro" id="IPR006222">
    <property type="entry name" value="GCVT_N"/>
</dbReference>
<dbReference type="RefSeq" id="XP_043050475.1">
    <property type="nucleotide sequence ID" value="XM_043194724.1"/>
</dbReference>
<comment type="similarity">
    <text evidence="1 8">Belongs to the GcvT family.</text>
</comment>
<gene>
    <name evidence="11" type="primary">GCV1</name>
    <name evidence="11" type="ORF">KQ657_004036</name>
</gene>
<sequence length="395" mass="43443">MSSRAAQRLYSTAVKLARTPLYESHVRLGGKMVPYAGFDMPVLYKDQSHIDSHNWVRSKVGLFDVSHMLQHNVSGKDSVEFLQKITPIDLNSLPIGSFSLSVLLNEQGGVIDDCIITKHGDYEYYIVTNAGCRDKDVEFIKKEAANFGDVSHSTFESTLLAIQGPKAAELLQKFTNEDLSKIYFGQAKYLKLSPFGDSPIHLARSGYTGEDGFELSIPSSSEVETKASILFFDSLIEENPDLVKPIGLAARDSLRLEAGMCLYGHELAEDITPVQASLSWLIPKSRRTPETATFNGASTILSQLKDKTLLKTRRIGLASKGPAPRDHNKIFNVDGEEIGYVTSGSPSPTLGGNVAQAYINKKAKIGELVKLEVRNKLRDATITKLPFVASNLYKP</sequence>
<feature type="binding site" evidence="7">
    <location>
        <position position="214"/>
    </location>
    <ligand>
        <name>substrate</name>
    </ligand>
</feature>
<reference evidence="11" key="1">
    <citation type="submission" date="2021-03" db="EMBL/GenBank/DDBJ databases">
        <authorList>
            <person name="Palmer J.M."/>
        </authorList>
    </citation>
    <scope>NUCLEOTIDE SEQUENCE</scope>
    <source>
        <strain evidence="11">ARV_011</strain>
    </source>
</reference>
<protein>
    <recommendedName>
        <fullName evidence="2 8">Aminomethyltransferase</fullName>
        <ecNumber evidence="2 8">2.1.2.10</ecNumber>
    </recommendedName>
    <alternativeName>
        <fullName evidence="5 8">Glycine cleavage system T protein</fullName>
    </alternativeName>
</protein>
<evidence type="ECO:0000256" key="7">
    <source>
        <dbReference type="PIRSR" id="PIRSR006487-1"/>
    </source>
</evidence>
<dbReference type="Gene3D" id="3.30.1360.120">
    <property type="entry name" value="Probable tRNA modification gtpase trme, domain 1"/>
    <property type="match status" value="1"/>
</dbReference>
<comment type="subunit">
    <text evidence="8">The glycine cleavage system is composed of four proteins: P, T, L and H.</text>
</comment>
<dbReference type="GeneID" id="66117410"/>
<dbReference type="OrthoDB" id="10263536at2759"/>
<dbReference type="PANTHER" id="PTHR43757">
    <property type="entry name" value="AMINOMETHYLTRANSFERASE"/>
    <property type="match status" value="1"/>
</dbReference>